<sequence length="105" mass="11294">MWAERIRGGRATLTLFWALDEVNGSFEGIVSRPRERLSPGSGVVFGVQSLTDPGTEHSDPGTGPGDRALARSYRAGRNYDTVQCLITISGRGKNGKSRSSSPAER</sequence>
<feature type="region of interest" description="Disordered" evidence="1">
    <location>
        <begin position="50"/>
        <end position="69"/>
    </location>
</feature>
<name>A0ABP9VTB3_9BACT</name>
<accession>A0ABP9VTB3</accession>
<organism evidence="2 3">
    <name type="scientific">Novipirellula caenicola</name>
    <dbReference type="NCBI Taxonomy" id="1536901"/>
    <lineage>
        <taxon>Bacteria</taxon>
        <taxon>Pseudomonadati</taxon>
        <taxon>Planctomycetota</taxon>
        <taxon>Planctomycetia</taxon>
        <taxon>Pirellulales</taxon>
        <taxon>Pirellulaceae</taxon>
        <taxon>Novipirellula</taxon>
    </lineage>
</organism>
<protein>
    <submittedName>
        <fullName evidence="2">Uncharacterized protein</fullName>
    </submittedName>
</protein>
<comment type="caution">
    <text evidence="2">The sequence shown here is derived from an EMBL/GenBank/DDBJ whole genome shotgun (WGS) entry which is preliminary data.</text>
</comment>
<reference evidence="2 3" key="1">
    <citation type="submission" date="2024-02" db="EMBL/GenBank/DDBJ databases">
        <title>Rhodopirellula caenicola NBRC 110016.</title>
        <authorList>
            <person name="Ichikawa N."/>
            <person name="Katano-Makiyama Y."/>
            <person name="Hidaka K."/>
        </authorList>
    </citation>
    <scope>NUCLEOTIDE SEQUENCE [LARGE SCALE GENOMIC DNA]</scope>
    <source>
        <strain evidence="2 3">NBRC 110016</strain>
    </source>
</reference>
<evidence type="ECO:0000256" key="1">
    <source>
        <dbReference type="SAM" id="MobiDB-lite"/>
    </source>
</evidence>
<dbReference type="EMBL" id="BAABRO010000009">
    <property type="protein sequence ID" value="GAA5508408.1"/>
    <property type="molecule type" value="Genomic_DNA"/>
</dbReference>
<gene>
    <name evidence="2" type="ORF">Rcae01_03874</name>
</gene>
<keyword evidence="3" id="KW-1185">Reference proteome</keyword>
<dbReference type="Proteomes" id="UP001416858">
    <property type="component" value="Unassembled WGS sequence"/>
</dbReference>
<evidence type="ECO:0000313" key="2">
    <source>
        <dbReference type="EMBL" id="GAA5508408.1"/>
    </source>
</evidence>
<proteinExistence type="predicted"/>
<evidence type="ECO:0000313" key="3">
    <source>
        <dbReference type="Proteomes" id="UP001416858"/>
    </source>
</evidence>